<organism evidence="2 3">
    <name type="scientific">Segnochrobactrum spirostomi</name>
    <dbReference type="NCBI Taxonomy" id="2608987"/>
    <lineage>
        <taxon>Bacteria</taxon>
        <taxon>Pseudomonadati</taxon>
        <taxon>Pseudomonadota</taxon>
        <taxon>Alphaproteobacteria</taxon>
        <taxon>Hyphomicrobiales</taxon>
        <taxon>Segnochrobactraceae</taxon>
        <taxon>Segnochrobactrum</taxon>
    </lineage>
</organism>
<dbReference type="EMBL" id="VWNA01000001">
    <property type="protein sequence ID" value="MQT14610.1"/>
    <property type="molecule type" value="Genomic_DNA"/>
</dbReference>
<protein>
    <submittedName>
        <fullName evidence="2">DUF3313 domain-containing protein</fullName>
    </submittedName>
</protein>
<reference evidence="2 3" key="1">
    <citation type="submission" date="2019-09" db="EMBL/GenBank/DDBJ databases">
        <title>Segnochrobactrum spirostomi gen. nov., sp. nov., isolated from the ciliate Spirostomum cf. yagiui and description of a novel family, Segnochrobactraceae fam. nov. within the order Rhizobiales of the class Alphaproteobacteria.</title>
        <authorList>
            <person name="Akter S."/>
            <person name="Shazib S.U.A."/>
            <person name="Shin M.K."/>
        </authorList>
    </citation>
    <scope>NUCLEOTIDE SEQUENCE [LARGE SCALE GENOMIC DNA]</scope>
    <source>
        <strain evidence="2 3">Sp-1</strain>
    </source>
</reference>
<dbReference type="RefSeq" id="WP_153485766.1">
    <property type="nucleotide sequence ID" value="NZ_VWNA01000001.1"/>
</dbReference>
<comment type="caution">
    <text evidence="2">The sequence shown here is derived from an EMBL/GenBank/DDBJ whole genome shotgun (WGS) entry which is preliminary data.</text>
</comment>
<proteinExistence type="predicted"/>
<dbReference type="Proteomes" id="UP000332515">
    <property type="component" value="Unassembled WGS sequence"/>
</dbReference>
<feature type="region of interest" description="Disordered" evidence="1">
    <location>
        <begin position="247"/>
        <end position="300"/>
    </location>
</feature>
<gene>
    <name evidence="2" type="ORF">F0357_18510</name>
</gene>
<sequence length="300" mass="30188">MVASVALAGCASAPLAPGGDLAQEKGLVQKNGLRAKMLVRVDKKAVEAAKTVRIEPVTIAANASKKPLNEKDRRLLENAIGRRICDGLAQGYQVVPMTSPADLTVETEITYVGTTEGAAAGASKAVSIATSALTPVPFVPRLPIGLGGLAVQAEARDPTGKRVAVLVWSRGADMFTNGGRMSDVGDAYALADDFGNDFSEMVTSGTDPVSAGVKLPTLIGHKSSPICDQYGQRNFVANFVGDRLGLPPDWTDQAGNAGTGTAGSASTTSAAATPGTATSGTATSGTGGATAAKAGAKSGT</sequence>
<evidence type="ECO:0000256" key="1">
    <source>
        <dbReference type="SAM" id="MobiDB-lite"/>
    </source>
</evidence>
<evidence type="ECO:0000313" key="3">
    <source>
        <dbReference type="Proteomes" id="UP000332515"/>
    </source>
</evidence>
<evidence type="ECO:0000313" key="2">
    <source>
        <dbReference type="EMBL" id="MQT14610.1"/>
    </source>
</evidence>
<accession>A0A6A7Y5U2</accession>
<name>A0A6A7Y5U2_9HYPH</name>
<dbReference type="InterPro" id="IPR021747">
    <property type="entry name" value="DUF3313"/>
</dbReference>
<feature type="compositionally biased region" description="Low complexity" evidence="1">
    <location>
        <begin position="262"/>
        <end position="300"/>
    </location>
</feature>
<dbReference type="Pfam" id="PF11769">
    <property type="entry name" value="DUF3313"/>
    <property type="match status" value="1"/>
</dbReference>
<keyword evidence="3" id="KW-1185">Reference proteome</keyword>
<dbReference type="AlphaFoldDB" id="A0A6A7Y5U2"/>